<reference evidence="3" key="1">
    <citation type="journal article" date="2020" name="Stud. Mycol.">
        <title>101 Dothideomycetes genomes: a test case for predicting lifestyles and emergence of pathogens.</title>
        <authorList>
            <person name="Haridas S."/>
            <person name="Albert R."/>
            <person name="Binder M."/>
            <person name="Bloem J."/>
            <person name="Labutti K."/>
            <person name="Salamov A."/>
            <person name="Andreopoulos B."/>
            <person name="Baker S."/>
            <person name="Barry K."/>
            <person name="Bills G."/>
            <person name="Bluhm B."/>
            <person name="Cannon C."/>
            <person name="Castanera R."/>
            <person name="Culley D."/>
            <person name="Daum C."/>
            <person name="Ezra D."/>
            <person name="Gonzalez J."/>
            <person name="Henrissat B."/>
            <person name="Kuo A."/>
            <person name="Liang C."/>
            <person name="Lipzen A."/>
            <person name="Lutzoni F."/>
            <person name="Magnuson J."/>
            <person name="Mondo S."/>
            <person name="Nolan M."/>
            <person name="Ohm R."/>
            <person name="Pangilinan J."/>
            <person name="Park H.-J."/>
            <person name="Ramirez L."/>
            <person name="Alfaro M."/>
            <person name="Sun H."/>
            <person name="Tritt A."/>
            <person name="Yoshinaga Y."/>
            <person name="Zwiers L.-H."/>
            <person name="Turgeon B."/>
            <person name="Goodwin S."/>
            <person name="Spatafora J."/>
            <person name="Crous P."/>
            <person name="Grigoriev I."/>
        </authorList>
    </citation>
    <scope>NUCLEOTIDE SEQUENCE</scope>
    <source>
        <strain evidence="3">CBS 175.79</strain>
    </source>
</reference>
<feature type="transmembrane region" description="Helical" evidence="2">
    <location>
        <begin position="61"/>
        <end position="77"/>
    </location>
</feature>
<evidence type="ECO:0000256" key="1">
    <source>
        <dbReference type="SAM" id="MobiDB-lite"/>
    </source>
</evidence>
<dbReference type="PANTHER" id="PTHR42029">
    <property type="entry name" value="AN04G07800"/>
    <property type="match status" value="1"/>
</dbReference>
<keyword evidence="2" id="KW-1133">Transmembrane helix</keyword>
<feature type="transmembrane region" description="Helical" evidence="2">
    <location>
        <begin position="115"/>
        <end position="133"/>
    </location>
</feature>
<feature type="transmembrane region" description="Helical" evidence="2">
    <location>
        <begin position="193"/>
        <end position="218"/>
    </location>
</feature>
<feature type="transmembrane region" description="Helical" evidence="2">
    <location>
        <begin position="163"/>
        <end position="181"/>
    </location>
</feature>
<protein>
    <submittedName>
        <fullName evidence="3">Uncharacterized protein</fullName>
    </submittedName>
</protein>
<accession>A0A6A5XV17</accession>
<feature type="transmembrane region" description="Helical" evidence="2">
    <location>
        <begin position="35"/>
        <end position="54"/>
    </location>
</feature>
<dbReference type="EMBL" id="ML978069">
    <property type="protein sequence ID" value="KAF2016470.1"/>
    <property type="molecule type" value="Genomic_DNA"/>
</dbReference>
<feature type="transmembrane region" description="Helical" evidence="2">
    <location>
        <begin position="83"/>
        <end position="103"/>
    </location>
</feature>
<dbReference type="RefSeq" id="XP_033384809.1">
    <property type="nucleotide sequence ID" value="XM_033529975.1"/>
</dbReference>
<evidence type="ECO:0000313" key="4">
    <source>
        <dbReference type="Proteomes" id="UP000799778"/>
    </source>
</evidence>
<dbReference type="PANTHER" id="PTHR42029:SF3">
    <property type="entry name" value="AN04G07800"/>
    <property type="match status" value="1"/>
</dbReference>
<evidence type="ECO:0000313" key="3">
    <source>
        <dbReference type="EMBL" id="KAF2016470.1"/>
    </source>
</evidence>
<dbReference type="OrthoDB" id="5420247at2759"/>
<proteinExistence type="predicted"/>
<dbReference type="AlphaFoldDB" id="A0A6A5XV17"/>
<evidence type="ECO:0000256" key="2">
    <source>
        <dbReference type="SAM" id="Phobius"/>
    </source>
</evidence>
<sequence>MSPINSAKGPSSHFLELRREMVPKPQDPDALILEAWSQGYLVGSLIIMSVITMANMRRGVLLHKLILGIWQGFWLFFRSPVYAWWLSVSAIFLNMSWVLHNVISWLKIKPFLSKPVSLFFIGTVILSLGYWILEIYANFTYFHGINDIFVRTRPWEALCRDPWWIFVTVYLFWIIMTQYELSVKEIIRISPRFGIMLGAMIMSIIFLVLDICSVTGAFQTSLPVGINPFWKLAFVFKCLTDMVVLDDFKTALDRLRAYKLSRMGSYSQDTSDRRVRNNSSLVKTWEQIEQESQRRPAATFPSPDGDYVDSARFPGMEIDHIQSIHRDSVVSPGFPRHDTSESNIGPEDLVPSALNASDLTRMESAHYREMERDRFDPDWRAGRLSNRTTEGDYAQALRDLSRSRSNQSRDLPSPRNPP</sequence>
<keyword evidence="2" id="KW-0812">Transmembrane</keyword>
<keyword evidence="2" id="KW-0472">Membrane</keyword>
<dbReference type="GeneID" id="54287372"/>
<dbReference type="Proteomes" id="UP000799778">
    <property type="component" value="Unassembled WGS sequence"/>
</dbReference>
<gene>
    <name evidence="3" type="ORF">BU24DRAFT_433450</name>
</gene>
<organism evidence="3 4">
    <name type="scientific">Aaosphaeria arxii CBS 175.79</name>
    <dbReference type="NCBI Taxonomy" id="1450172"/>
    <lineage>
        <taxon>Eukaryota</taxon>
        <taxon>Fungi</taxon>
        <taxon>Dikarya</taxon>
        <taxon>Ascomycota</taxon>
        <taxon>Pezizomycotina</taxon>
        <taxon>Dothideomycetes</taxon>
        <taxon>Pleosporomycetidae</taxon>
        <taxon>Pleosporales</taxon>
        <taxon>Pleosporales incertae sedis</taxon>
        <taxon>Aaosphaeria</taxon>
    </lineage>
</organism>
<name>A0A6A5XV17_9PLEO</name>
<keyword evidence="4" id="KW-1185">Reference proteome</keyword>
<feature type="region of interest" description="Disordered" evidence="1">
    <location>
        <begin position="379"/>
        <end position="418"/>
    </location>
</feature>